<dbReference type="InterPro" id="IPR007757">
    <property type="entry name" value="MT-A70-like"/>
</dbReference>
<dbReference type="GO" id="GO:0032259">
    <property type="term" value="P:methylation"/>
    <property type="evidence" value="ECO:0007669"/>
    <property type="project" value="UniProtKB-KW"/>
</dbReference>
<reference evidence="4" key="1">
    <citation type="submission" date="2020-03" db="EMBL/GenBank/DDBJ databases">
        <title>The deep terrestrial virosphere.</title>
        <authorList>
            <person name="Holmfeldt K."/>
            <person name="Nilsson E."/>
            <person name="Simone D."/>
            <person name="Lopez-Fernandez M."/>
            <person name="Wu X."/>
            <person name="de Brujin I."/>
            <person name="Lundin D."/>
            <person name="Andersson A."/>
            <person name="Bertilsson S."/>
            <person name="Dopson M."/>
        </authorList>
    </citation>
    <scope>NUCLEOTIDE SEQUENCE</scope>
    <source>
        <strain evidence="4">MM415A03754</strain>
    </source>
</reference>
<dbReference type="InterPro" id="IPR029063">
    <property type="entry name" value="SAM-dependent_MTases_sf"/>
</dbReference>
<evidence type="ECO:0000313" key="4">
    <source>
        <dbReference type="EMBL" id="QJA70399.1"/>
    </source>
</evidence>
<sequence>MECPESIEELKELEKLIPLCKVTLYEQAQARLKKNPEKSERQIAKEMAEELDKDPGVIRTTIQRGAKEVATMLPEAVKLKELNLTKDDKNIILKKASELRKEQKKERDEIEATIKKEIISQPLPITKYQTIVIDPPWPVKKIIRDERPNQGAFDYPTMSIEEIVKLKISVLASDNCHIYLWTTHKFLPVAFLILEEWGFKYQCLLTWVKNVGMTPFSWMYSTEHCLFGRKGSLDLLKLGERLDFNGKVREHSRKPEIFYELIKRVSPGPRIDIFSREKREGFDQFGNESDRF</sequence>
<proteinExistence type="predicted"/>
<dbReference type="GO" id="GO:0005634">
    <property type="term" value="C:nucleus"/>
    <property type="evidence" value="ECO:0007669"/>
    <property type="project" value="TreeGrafter"/>
</dbReference>
<keyword evidence="1 4" id="KW-0489">Methyltransferase</keyword>
<accession>A0A6M3JJM5</accession>
<keyword evidence="2 4" id="KW-0808">Transferase</keyword>
<dbReference type="PROSITE" id="PS51143">
    <property type="entry name" value="MT_A70"/>
    <property type="match status" value="1"/>
</dbReference>
<gene>
    <name evidence="4" type="ORF">MM415A03754_0009</name>
</gene>
<dbReference type="SUPFAM" id="SSF53335">
    <property type="entry name" value="S-adenosyl-L-methionine-dependent methyltransferases"/>
    <property type="match status" value="1"/>
</dbReference>
<dbReference type="PANTHER" id="PTHR12829:SF7">
    <property type="entry name" value="N6-ADENOSINE-METHYLTRANSFERASE CATALYTIC SUBUNIT"/>
    <property type="match status" value="1"/>
</dbReference>
<dbReference type="AlphaFoldDB" id="A0A6M3JJM5"/>
<evidence type="ECO:0000256" key="1">
    <source>
        <dbReference type="ARBA" id="ARBA00022603"/>
    </source>
</evidence>
<name>A0A6M3JJM5_9ZZZZ</name>
<dbReference type="Pfam" id="PF05063">
    <property type="entry name" value="MT-A70"/>
    <property type="match status" value="1"/>
</dbReference>
<protein>
    <submittedName>
        <fullName evidence="4">Putative methyltransferase</fullName>
    </submittedName>
</protein>
<dbReference type="EMBL" id="MT141789">
    <property type="protein sequence ID" value="QJA70399.1"/>
    <property type="molecule type" value="Genomic_DNA"/>
</dbReference>
<dbReference type="PROSITE" id="PS00092">
    <property type="entry name" value="N6_MTASE"/>
    <property type="match status" value="1"/>
</dbReference>
<dbReference type="PANTHER" id="PTHR12829">
    <property type="entry name" value="N6-ADENOSINE-METHYLTRANSFERASE"/>
    <property type="match status" value="1"/>
</dbReference>
<dbReference type="GO" id="GO:0001734">
    <property type="term" value="F:mRNA m(6)A methyltransferase activity"/>
    <property type="evidence" value="ECO:0007669"/>
    <property type="project" value="UniProtKB-ARBA"/>
</dbReference>
<keyword evidence="3" id="KW-0949">S-adenosyl-L-methionine</keyword>
<dbReference type="Gene3D" id="3.40.50.150">
    <property type="entry name" value="Vaccinia Virus protein VP39"/>
    <property type="match status" value="1"/>
</dbReference>
<dbReference type="GO" id="GO:0003676">
    <property type="term" value="F:nucleic acid binding"/>
    <property type="evidence" value="ECO:0007669"/>
    <property type="project" value="InterPro"/>
</dbReference>
<evidence type="ECO:0000256" key="3">
    <source>
        <dbReference type="ARBA" id="ARBA00022691"/>
    </source>
</evidence>
<dbReference type="InterPro" id="IPR002052">
    <property type="entry name" value="DNA_methylase_N6_adenine_CS"/>
</dbReference>
<evidence type="ECO:0000256" key="2">
    <source>
        <dbReference type="ARBA" id="ARBA00022679"/>
    </source>
</evidence>
<organism evidence="4">
    <name type="scientific">viral metagenome</name>
    <dbReference type="NCBI Taxonomy" id="1070528"/>
    <lineage>
        <taxon>unclassified sequences</taxon>
        <taxon>metagenomes</taxon>
        <taxon>organismal metagenomes</taxon>
    </lineage>
</organism>